<feature type="signal peptide" evidence="16">
    <location>
        <begin position="1"/>
        <end position="20"/>
    </location>
</feature>
<name>A0A371RHI3_9PROT</name>
<keyword evidence="8 13" id="KW-0472">Membrane</keyword>
<dbReference type="GO" id="GO:0005886">
    <property type="term" value="C:plasma membrane"/>
    <property type="evidence" value="ECO:0007669"/>
    <property type="project" value="UniProtKB-SubCell"/>
</dbReference>
<evidence type="ECO:0000256" key="11">
    <source>
        <dbReference type="ARBA" id="ARBA00025614"/>
    </source>
</evidence>
<evidence type="ECO:0000256" key="10">
    <source>
        <dbReference type="ARBA" id="ARBA00025198"/>
    </source>
</evidence>
<sequence length="194" mass="20874">MRPGLIIFSTLPMLSGVALAAAPAADGEDHGNSGGLPQLEFDTYPSQVFWLVITFLILYFLCAKVFLPRLGGIIEERRNRIADDFDQAAEFKRQAEEAEEAYKKSLADAKARAAQIAAETRAQIDAEIAELQAETDKELEAELSAAEERIANTTKAANAAVLEAARETTKALVAALIDETPSDDAIDTALNHAA</sequence>
<keyword evidence="15" id="KW-0175">Coiled coil</keyword>
<protein>
    <recommendedName>
        <fullName evidence="13">ATP synthase subunit b</fullName>
    </recommendedName>
    <alternativeName>
        <fullName evidence="13">ATP synthase F(0) sector subunit b</fullName>
    </alternativeName>
    <alternativeName>
        <fullName evidence="13">ATPase subunit I</fullName>
    </alternativeName>
    <alternativeName>
        <fullName evidence="13">F-type ATPase subunit b</fullName>
        <shortName evidence="13">F-ATPase subunit b</shortName>
    </alternativeName>
</protein>
<dbReference type="PANTHER" id="PTHR33445:SF1">
    <property type="entry name" value="ATP SYNTHASE SUBUNIT B"/>
    <property type="match status" value="1"/>
</dbReference>
<keyword evidence="13" id="KW-1003">Cell membrane</keyword>
<keyword evidence="5 13" id="KW-0375">Hydrogen ion transport</keyword>
<keyword evidence="16" id="KW-0732">Signal</keyword>
<keyword evidence="2 13" id="KW-0813">Transport</keyword>
<dbReference type="CDD" id="cd06503">
    <property type="entry name" value="ATP-synt_Fo_b"/>
    <property type="match status" value="1"/>
</dbReference>
<feature type="chain" id="PRO_5016811663" description="ATP synthase subunit b" evidence="16">
    <location>
        <begin position="21"/>
        <end position="194"/>
    </location>
</feature>
<dbReference type="OrthoDB" id="9805716at2"/>
<evidence type="ECO:0000256" key="3">
    <source>
        <dbReference type="ARBA" id="ARBA00022547"/>
    </source>
</evidence>
<evidence type="ECO:0000256" key="5">
    <source>
        <dbReference type="ARBA" id="ARBA00022781"/>
    </source>
</evidence>
<gene>
    <name evidence="13" type="primary">atpF</name>
    <name evidence="17" type="ORF">DX908_06065</name>
</gene>
<dbReference type="AlphaFoldDB" id="A0A371RHI3"/>
<comment type="subcellular location">
    <subcellularLocation>
        <location evidence="13">Cell membrane</location>
        <topology evidence="13">Single-pass membrane protein</topology>
    </subcellularLocation>
    <subcellularLocation>
        <location evidence="12">Endomembrane system</location>
        <topology evidence="12">Single-pass membrane protein</topology>
    </subcellularLocation>
</comment>
<evidence type="ECO:0000256" key="9">
    <source>
        <dbReference type="ARBA" id="ARBA00023310"/>
    </source>
</evidence>
<dbReference type="Gene3D" id="6.10.250.1580">
    <property type="match status" value="1"/>
</dbReference>
<dbReference type="InterPro" id="IPR002146">
    <property type="entry name" value="ATP_synth_b/b'su_bac/chlpt"/>
</dbReference>
<dbReference type="InParanoid" id="A0A371RHI3"/>
<reference evidence="17 18" key="1">
    <citation type="submission" date="2018-08" db="EMBL/GenBank/DDBJ databases">
        <title>Parvularcula sp. SM1705, isolated from surface water of the South Sea China.</title>
        <authorList>
            <person name="Sun L."/>
        </authorList>
    </citation>
    <scope>NUCLEOTIDE SEQUENCE [LARGE SCALE GENOMIC DNA]</scope>
    <source>
        <strain evidence="17 18">SM1705</strain>
    </source>
</reference>
<keyword evidence="3 13" id="KW-0138">CF(0)</keyword>
<dbReference type="Pfam" id="PF00430">
    <property type="entry name" value="ATP-synt_B"/>
    <property type="match status" value="1"/>
</dbReference>
<evidence type="ECO:0000256" key="4">
    <source>
        <dbReference type="ARBA" id="ARBA00022692"/>
    </source>
</evidence>
<evidence type="ECO:0000313" key="17">
    <source>
        <dbReference type="EMBL" id="RFB04885.1"/>
    </source>
</evidence>
<comment type="similarity">
    <text evidence="1 13 14">Belongs to the ATPase B chain family.</text>
</comment>
<evidence type="ECO:0000256" key="12">
    <source>
        <dbReference type="ARBA" id="ARBA00037847"/>
    </source>
</evidence>
<keyword evidence="7 13" id="KW-0406">Ion transport</keyword>
<comment type="caution">
    <text evidence="17">The sequence shown here is derived from an EMBL/GenBank/DDBJ whole genome shotgun (WGS) entry which is preliminary data.</text>
</comment>
<organism evidence="17 18">
    <name type="scientific">Parvularcula marina</name>
    <dbReference type="NCBI Taxonomy" id="2292771"/>
    <lineage>
        <taxon>Bacteria</taxon>
        <taxon>Pseudomonadati</taxon>
        <taxon>Pseudomonadota</taxon>
        <taxon>Alphaproteobacteria</taxon>
        <taxon>Parvularculales</taxon>
        <taxon>Parvularculaceae</taxon>
        <taxon>Parvularcula</taxon>
    </lineage>
</organism>
<dbReference type="EMBL" id="QUQO01000001">
    <property type="protein sequence ID" value="RFB04885.1"/>
    <property type="molecule type" value="Genomic_DNA"/>
</dbReference>
<proteinExistence type="inferred from homology"/>
<evidence type="ECO:0000256" key="14">
    <source>
        <dbReference type="RuleBase" id="RU003848"/>
    </source>
</evidence>
<dbReference type="PANTHER" id="PTHR33445">
    <property type="entry name" value="ATP SYNTHASE SUBUNIT B', CHLOROPLASTIC"/>
    <property type="match status" value="1"/>
</dbReference>
<dbReference type="HAMAP" id="MF_01398">
    <property type="entry name" value="ATP_synth_b_bprime"/>
    <property type="match status" value="1"/>
</dbReference>
<keyword evidence="4 13" id="KW-0812">Transmembrane</keyword>
<evidence type="ECO:0000256" key="15">
    <source>
        <dbReference type="SAM" id="Coils"/>
    </source>
</evidence>
<dbReference type="GO" id="GO:0046933">
    <property type="term" value="F:proton-transporting ATP synthase activity, rotational mechanism"/>
    <property type="evidence" value="ECO:0007669"/>
    <property type="project" value="UniProtKB-UniRule"/>
</dbReference>
<accession>A0A371RHI3</accession>
<dbReference type="GO" id="GO:0045259">
    <property type="term" value="C:proton-transporting ATP synthase complex"/>
    <property type="evidence" value="ECO:0007669"/>
    <property type="project" value="UniProtKB-KW"/>
</dbReference>
<evidence type="ECO:0000256" key="6">
    <source>
        <dbReference type="ARBA" id="ARBA00022989"/>
    </source>
</evidence>
<evidence type="ECO:0000256" key="13">
    <source>
        <dbReference type="HAMAP-Rule" id="MF_01398"/>
    </source>
</evidence>
<dbReference type="GO" id="GO:0046961">
    <property type="term" value="F:proton-transporting ATPase activity, rotational mechanism"/>
    <property type="evidence" value="ECO:0007669"/>
    <property type="project" value="TreeGrafter"/>
</dbReference>
<keyword evidence="9 13" id="KW-0066">ATP synthesis</keyword>
<evidence type="ECO:0000313" key="18">
    <source>
        <dbReference type="Proteomes" id="UP000264589"/>
    </source>
</evidence>
<comment type="subunit">
    <text evidence="13">F-type ATPases have 2 components, F(1) - the catalytic core - and F(0) - the membrane proton channel. F(1) has five subunits: alpha(3), beta(3), gamma(1), delta(1), epsilon(1). F(0) has three main subunits: a(1), b(2) and c(10-14). The alpha and beta chains form an alternating ring which encloses part of the gamma chain. F(1) is attached to F(0) by a central stalk formed by the gamma and epsilon chains, while a peripheral stalk is formed by the delta and b chains.</text>
</comment>
<keyword evidence="6 13" id="KW-1133">Transmembrane helix</keyword>
<comment type="function">
    <text evidence="11">Component of the F(0) channel, it forms part of the peripheral stalk, linking F(1) to F(0). The b'-subunit is a diverged and duplicated form of b found in plants and photosynthetic bacteria.</text>
</comment>
<evidence type="ECO:0000256" key="2">
    <source>
        <dbReference type="ARBA" id="ARBA00022448"/>
    </source>
</evidence>
<dbReference type="RefSeq" id="WP_116391516.1">
    <property type="nucleotide sequence ID" value="NZ_CAXQPM010000032.1"/>
</dbReference>
<evidence type="ECO:0000256" key="1">
    <source>
        <dbReference type="ARBA" id="ARBA00005513"/>
    </source>
</evidence>
<evidence type="ECO:0000256" key="16">
    <source>
        <dbReference type="SAM" id="SignalP"/>
    </source>
</evidence>
<dbReference type="GO" id="GO:0016787">
    <property type="term" value="F:hydrolase activity"/>
    <property type="evidence" value="ECO:0007669"/>
    <property type="project" value="UniProtKB-KW"/>
</dbReference>
<dbReference type="GO" id="GO:0012505">
    <property type="term" value="C:endomembrane system"/>
    <property type="evidence" value="ECO:0007669"/>
    <property type="project" value="UniProtKB-SubCell"/>
</dbReference>
<evidence type="ECO:0000256" key="8">
    <source>
        <dbReference type="ARBA" id="ARBA00023136"/>
    </source>
</evidence>
<feature type="coiled-coil region" evidence="15">
    <location>
        <begin position="81"/>
        <end position="156"/>
    </location>
</feature>
<evidence type="ECO:0000256" key="7">
    <source>
        <dbReference type="ARBA" id="ARBA00023065"/>
    </source>
</evidence>
<keyword evidence="18" id="KW-1185">Reference proteome</keyword>
<feature type="transmembrane region" description="Helical" evidence="13">
    <location>
        <begin position="48"/>
        <end position="67"/>
    </location>
</feature>
<dbReference type="InterPro" id="IPR050059">
    <property type="entry name" value="ATP_synthase_B_chain"/>
</dbReference>
<comment type="function">
    <text evidence="10 13">F(1)F(0) ATP synthase produces ATP from ADP in the presence of a proton or sodium gradient. F-type ATPases consist of two structural domains, F(1) containing the extramembraneous catalytic core and F(0) containing the membrane proton channel, linked together by a central stalk and a peripheral stalk. During catalysis, ATP synthesis in the catalytic domain of F(1) is coupled via a rotary mechanism of the central stalk subunits to proton translocation.</text>
</comment>
<keyword evidence="17" id="KW-0378">Hydrolase</keyword>
<dbReference type="Proteomes" id="UP000264589">
    <property type="component" value="Unassembled WGS sequence"/>
</dbReference>